<keyword evidence="2" id="KW-1185">Reference proteome</keyword>
<dbReference type="Proteomes" id="UP000183832">
    <property type="component" value="Unassembled WGS sequence"/>
</dbReference>
<dbReference type="EMBL" id="CVRI01000047">
    <property type="protein sequence ID" value="CRK97876.1"/>
    <property type="molecule type" value="Genomic_DNA"/>
</dbReference>
<organism evidence="1 2">
    <name type="scientific">Clunio marinus</name>
    <dbReference type="NCBI Taxonomy" id="568069"/>
    <lineage>
        <taxon>Eukaryota</taxon>
        <taxon>Metazoa</taxon>
        <taxon>Ecdysozoa</taxon>
        <taxon>Arthropoda</taxon>
        <taxon>Hexapoda</taxon>
        <taxon>Insecta</taxon>
        <taxon>Pterygota</taxon>
        <taxon>Neoptera</taxon>
        <taxon>Endopterygota</taxon>
        <taxon>Diptera</taxon>
        <taxon>Nematocera</taxon>
        <taxon>Chironomoidea</taxon>
        <taxon>Chironomidae</taxon>
        <taxon>Clunio</taxon>
    </lineage>
</organism>
<gene>
    <name evidence="1" type="ORF">CLUMA_CG011251</name>
</gene>
<dbReference type="AlphaFoldDB" id="A0A1J1IE93"/>
<sequence length="89" mass="10378">MKKILRKNNISACLEIKKSEVRCLQIKDAAREKFRSLWVEVGWVLQSESFIQLGLGQLFLGRSYSNKYLSHVGVHIGFSRQAYLEIKYE</sequence>
<evidence type="ECO:0000313" key="2">
    <source>
        <dbReference type="Proteomes" id="UP000183832"/>
    </source>
</evidence>
<name>A0A1J1IE93_9DIPT</name>
<proteinExistence type="predicted"/>
<reference evidence="1 2" key="1">
    <citation type="submission" date="2015-04" db="EMBL/GenBank/DDBJ databases">
        <authorList>
            <person name="Syromyatnikov M.Y."/>
            <person name="Popov V.N."/>
        </authorList>
    </citation>
    <scope>NUCLEOTIDE SEQUENCE [LARGE SCALE GENOMIC DNA]</scope>
</reference>
<accession>A0A1J1IE93</accession>
<protein>
    <submittedName>
        <fullName evidence="1">CLUMA_CG011251, isoform A</fullName>
    </submittedName>
</protein>
<evidence type="ECO:0000313" key="1">
    <source>
        <dbReference type="EMBL" id="CRK97876.1"/>
    </source>
</evidence>